<organism evidence="1 2">
    <name type="scientific">Paenibacillus sacheonensis</name>
    <dbReference type="NCBI Taxonomy" id="742054"/>
    <lineage>
        <taxon>Bacteria</taxon>
        <taxon>Bacillati</taxon>
        <taxon>Bacillota</taxon>
        <taxon>Bacilli</taxon>
        <taxon>Bacillales</taxon>
        <taxon>Paenibacillaceae</taxon>
        <taxon>Paenibacillus</taxon>
    </lineage>
</organism>
<evidence type="ECO:0000313" key="1">
    <source>
        <dbReference type="EMBL" id="NBC67776.1"/>
    </source>
</evidence>
<accession>A0A7X4YLC3</accession>
<dbReference type="Proteomes" id="UP000558113">
    <property type="component" value="Unassembled WGS sequence"/>
</dbReference>
<protein>
    <submittedName>
        <fullName evidence="1">Uncharacterized protein</fullName>
    </submittedName>
</protein>
<dbReference type="RefSeq" id="WP_161693881.1">
    <property type="nucleotide sequence ID" value="NZ_JAAAMU010000001.1"/>
</dbReference>
<comment type="caution">
    <text evidence="1">The sequence shown here is derived from an EMBL/GenBank/DDBJ whole genome shotgun (WGS) entry which is preliminary data.</text>
</comment>
<reference evidence="1 2" key="1">
    <citation type="submission" date="2020-01" db="EMBL/GenBank/DDBJ databases">
        <title>Paenibacillus soybeanensis sp. nov. isolated from the nodules of soybean (Glycine max(L.) Merr).</title>
        <authorList>
            <person name="Wang H."/>
        </authorList>
    </citation>
    <scope>NUCLEOTIDE SEQUENCE [LARGE SCALE GENOMIC DNA]</scope>
    <source>
        <strain evidence="1 2">DSM 23054</strain>
    </source>
</reference>
<dbReference type="PROSITE" id="PS51257">
    <property type="entry name" value="PROKAR_LIPOPROTEIN"/>
    <property type="match status" value="1"/>
</dbReference>
<dbReference type="EMBL" id="JAAAMU010000001">
    <property type="protein sequence ID" value="NBC67776.1"/>
    <property type="molecule type" value="Genomic_DNA"/>
</dbReference>
<gene>
    <name evidence="1" type="ORF">GT003_02080</name>
</gene>
<sequence>MKKWLMTAWTAVVFLSGCGAEESPSASVDQKASQSDLHKNGMPEAMPSDFDFSVRYGYGMKDEINTYENTVTKDLVVKGAATADITLSEEEMGAIYAKMKAIDVIHLTKLNPTTTNCAQTPFNQASWMITIASNTQSLTWSSEHCTVTDDARKLLDLQTYIQGIVKGKPAYKALPEAEGGYD</sequence>
<evidence type="ECO:0000313" key="2">
    <source>
        <dbReference type="Proteomes" id="UP000558113"/>
    </source>
</evidence>
<keyword evidence="2" id="KW-1185">Reference proteome</keyword>
<proteinExistence type="predicted"/>
<name>A0A7X4YLC3_9BACL</name>
<dbReference type="AlphaFoldDB" id="A0A7X4YLC3"/>
<dbReference type="OrthoDB" id="1954789at2"/>